<dbReference type="InterPro" id="IPR050811">
    <property type="entry name" value="Phosphate_ABC_transporter"/>
</dbReference>
<dbReference type="PANTHER" id="PTHR30570:SF1">
    <property type="entry name" value="PHOSPHATE-BINDING PROTEIN PSTS"/>
    <property type="match status" value="1"/>
</dbReference>
<feature type="region of interest" description="Disordered" evidence="2">
    <location>
        <begin position="300"/>
        <end position="338"/>
    </location>
</feature>
<evidence type="ECO:0000313" key="5">
    <source>
        <dbReference type="EMBL" id="WAL60842.1"/>
    </source>
</evidence>
<dbReference type="Pfam" id="PF16258">
    <property type="entry name" value="DUF4912"/>
    <property type="match status" value="3"/>
</dbReference>
<evidence type="ECO:0000256" key="3">
    <source>
        <dbReference type="SAM" id="SignalP"/>
    </source>
</evidence>
<organism evidence="5 6">
    <name type="scientific">Thermocoleostomius sinensis A174</name>
    <dbReference type="NCBI Taxonomy" id="2016057"/>
    <lineage>
        <taxon>Bacteria</taxon>
        <taxon>Bacillati</taxon>
        <taxon>Cyanobacteriota</taxon>
        <taxon>Cyanophyceae</taxon>
        <taxon>Oculatellales</taxon>
        <taxon>Oculatellaceae</taxon>
        <taxon>Thermocoleostomius</taxon>
    </lineage>
</organism>
<keyword evidence="6" id="KW-1185">Reference proteome</keyword>
<evidence type="ECO:0000313" key="6">
    <source>
        <dbReference type="Proteomes" id="UP001163152"/>
    </source>
</evidence>
<protein>
    <submittedName>
        <fullName evidence="5">DUF4912 domain-containing protein</fullName>
    </submittedName>
</protein>
<name>A0A9E9CAD5_9CYAN</name>
<sequence length="976" mass="105032">MMMYPKKAFVKFSAVLLALTATPQLLITVLDTEAVHAQSSSPAPASFPLPESLPADATLRVDGSSSMTVINEALKRRFEERFADANVELAASGTQPALEALLNGDINLAAIGRALTNDEKAQGLIEVPVSREKIAVIVGPDNPFNGDITFEQFARIFRGEITDWSELGGEPGPIRFVDRPESSDTRQSFSQYDVFEQAPFVTGPNAVQVADDDTAAVINELGSDGIGYAIADQVLDRNDVKIVSMHQTLPDDPRYPFSQPRGYVYRETPDPVAQAFLGFATSAPGQEAVAEAREAEAAAVDAGVASPSPVESPAAVAPAAPVEPAETETAQAPVATETRDRGGSGWLWLLPLLLLGGLLWWLLGRRPAETAPVAATGAVVPPPPLDDESRIILTPRDCRNAYAYWEVPERHKARLREQGGRNLSLRLYDVTDIDLDRQPPHSMKQFDCRESEPDLHVPIPVDNRDYLAELGYMTDDGKWLSLVRSRHVRVPACVAPAPAPKVGGAALAGGAAALGGAALAAANRSTPTPASVVTPVSTEGSRIVLTPRSSRDAYAYWEMPDALKADLARPGGPDLKLRIYDVTDIDFDKQPAHGFQEYDCHDRDTDRHVPIPAADRDYLAEIGYPSANGWVKIARSNAVRVPSEIAGNNGNPIGAALAGGAAAVTGLAAATVLRDKTPDKPAEPPAIQAPTSRIVLSPRSGKEIVAAWDTPESHKSLLKQQGGRDLKLRIYDVTDINLDEHHAHSVQQYDCDDQTTEITLPVSLTDRDYIAEIGYVTSDGRWLKLARSESIRVPAAVPSTESATSIPTAIGATAATLGTVAAIGTPVEPVAERPATNLPSQLPRCSIQNLVVHSQRNCYLLNDDRMRQIQERVSATKTLEPGSYIVRIKDGTFGYDARGIGQADEPLVVLWIQGGKVINKQTDVPVTATWSTLNGYADLLNLDVLETTTLHALFFDTYLDDNEGELTLSIVKLPSL</sequence>
<feature type="signal peptide" evidence="3">
    <location>
        <begin position="1"/>
        <end position="27"/>
    </location>
</feature>
<feature type="chain" id="PRO_5038518675" evidence="3">
    <location>
        <begin position="28"/>
        <end position="976"/>
    </location>
</feature>
<proteinExistence type="predicted"/>
<feature type="domain" description="PBP" evidence="4">
    <location>
        <begin position="52"/>
        <end position="283"/>
    </location>
</feature>
<dbReference type="KEGG" id="tsin:OXH18_02265"/>
<evidence type="ECO:0000259" key="4">
    <source>
        <dbReference type="Pfam" id="PF12849"/>
    </source>
</evidence>
<dbReference type="RefSeq" id="WP_268610798.1">
    <property type="nucleotide sequence ID" value="NZ_CP113797.1"/>
</dbReference>
<dbReference type="SUPFAM" id="SSF53850">
    <property type="entry name" value="Periplasmic binding protein-like II"/>
    <property type="match status" value="1"/>
</dbReference>
<evidence type="ECO:0000256" key="2">
    <source>
        <dbReference type="SAM" id="MobiDB-lite"/>
    </source>
</evidence>
<dbReference type="PANTHER" id="PTHR30570">
    <property type="entry name" value="PERIPLASMIC PHOSPHATE BINDING COMPONENT OF PHOSPHATE ABC TRANSPORTER"/>
    <property type="match status" value="1"/>
</dbReference>
<evidence type="ECO:0000256" key="1">
    <source>
        <dbReference type="ARBA" id="ARBA00022729"/>
    </source>
</evidence>
<dbReference type="EMBL" id="CP113797">
    <property type="protein sequence ID" value="WAL60842.1"/>
    <property type="molecule type" value="Genomic_DNA"/>
</dbReference>
<dbReference type="InterPro" id="IPR024370">
    <property type="entry name" value="PBP_domain"/>
</dbReference>
<accession>A0A9E9CAD5</accession>
<dbReference type="Gene3D" id="3.40.190.10">
    <property type="entry name" value="Periplasmic binding protein-like II"/>
    <property type="match status" value="2"/>
</dbReference>
<keyword evidence="1 3" id="KW-0732">Signal</keyword>
<reference evidence="5" key="1">
    <citation type="submission" date="2022-12" db="EMBL/GenBank/DDBJ databases">
        <title>Polyphasic identification of a Novel Hot-Spring Cyanobacterium Ocullathermofonsia sinensis gen nov. sp. nov. and Genomic Insights on its Adaptations to the Thermal Habitat.</title>
        <authorList>
            <person name="Daroch M."/>
            <person name="Tang J."/>
            <person name="Jiang Y."/>
        </authorList>
    </citation>
    <scope>NUCLEOTIDE SEQUENCE</scope>
    <source>
        <strain evidence="5">PKUAC-SCTA174</strain>
    </source>
</reference>
<dbReference type="Proteomes" id="UP001163152">
    <property type="component" value="Chromosome"/>
</dbReference>
<dbReference type="InterPro" id="IPR032585">
    <property type="entry name" value="DUF4912"/>
</dbReference>
<gene>
    <name evidence="5" type="ORF">OXH18_02265</name>
</gene>
<feature type="compositionally biased region" description="Low complexity" evidence="2">
    <location>
        <begin position="300"/>
        <end position="336"/>
    </location>
</feature>
<dbReference type="Pfam" id="PF12849">
    <property type="entry name" value="PBP_like_2"/>
    <property type="match status" value="1"/>
</dbReference>
<dbReference type="AlphaFoldDB" id="A0A9E9CAD5"/>